<feature type="transmembrane region" description="Helical" evidence="6">
    <location>
        <begin position="16"/>
        <end position="37"/>
    </location>
</feature>
<evidence type="ECO:0000256" key="2">
    <source>
        <dbReference type="ARBA" id="ARBA00022692"/>
    </source>
</evidence>
<name>A0A7C8I5Y9_9PLEO</name>
<evidence type="ECO:0000256" key="6">
    <source>
        <dbReference type="SAM" id="Phobius"/>
    </source>
</evidence>
<keyword evidence="9" id="KW-1185">Reference proteome</keyword>
<sequence length="337" mass="37926">MSTQASYYVPIYSTTYLVLTWLFTALALLSLGLRLAIRWQRFSHLFWDDFFVILAFALLLGTAIQPTIATFHYRPLTGTAGGKWTVVWLVSFNTSLWSVKIAFLLFFKRLGTEQLTGLKRYWWAVLGLTIVSYGALYTTNDSGCYWREGLEACSARPEARRMSLLSIRLNCTLDVLTDVLIMTIPFYIVSKIRISRRQRLILFALFSLVVITIIVAVLRVIVSMPQLESRLDCGLIELFGHLQATIALIVVCAGSFRALFTQDRRDSRPTPERPSYTLRPVQQARGNQSGLNFLTSPLPTPGSQHERYGSGEALACNVSVPSPMHFRDGGVGCKEHV</sequence>
<comment type="caution">
    <text evidence="8">The sequence shown here is derived from an EMBL/GenBank/DDBJ whole genome shotgun (WGS) entry which is preliminary data.</text>
</comment>
<accession>A0A7C8I5Y9</accession>
<protein>
    <recommendedName>
        <fullName evidence="7">Rhodopsin domain-containing protein</fullName>
    </recommendedName>
</protein>
<evidence type="ECO:0000313" key="9">
    <source>
        <dbReference type="Proteomes" id="UP000481861"/>
    </source>
</evidence>
<evidence type="ECO:0000256" key="4">
    <source>
        <dbReference type="ARBA" id="ARBA00023136"/>
    </source>
</evidence>
<dbReference type="PANTHER" id="PTHR33048:SF47">
    <property type="entry name" value="INTEGRAL MEMBRANE PROTEIN-RELATED"/>
    <property type="match status" value="1"/>
</dbReference>
<dbReference type="Proteomes" id="UP000481861">
    <property type="component" value="Unassembled WGS sequence"/>
</dbReference>
<evidence type="ECO:0000256" key="5">
    <source>
        <dbReference type="ARBA" id="ARBA00038359"/>
    </source>
</evidence>
<reference evidence="8 9" key="1">
    <citation type="submission" date="2020-01" db="EMBL/GenBank/DDBJ databases">
        <authorList>
            <consortium name="DOE Joint Genome Institute"/>
            <person name="Haridas S."/>
            <person name="Albert R."/>
            <person name="Binder M."/>
            <person name="Bloem J."/>
            <person name="Labutti K."/>
            <person name="Salamov A."/>
            <person name="Andreopoulos B."/>
            <person name="Baker S.E."/>
            <person name="Barry K."/>
            <person name="Bills G."/>
            <person name="Bluhm B.H."/>
            <person name="Cannon C."/>
            <person name="Castanera R."/>
            <person name="Culley D.E."/>
            <person name="Daum C."/>
            <person name="Ezra D."/>
            <person name="Gonzalez J.B."/>
            <person name="Henrissat B."/>
            <person name="Kuo A."/>
            <person name="Liang C."/>
            <person name="Lipzen A."/>
            <person name="Lutzoni F."/>
            <person name="Magnuson J."/>
            <person name="Mondo S."/>
            <person name="Nolan M."/>
            <person name="Ohm R."/>
            <person name="Pangilinan J."/>
            <person name="Park H.-J.H."/>
            <person name="Ramirez L."/>
            <person name="Alfaro M."/>
            <person name="Sun H."/>
            <person name="Tritt A."/>
            <person name="Yoshinaga Y."/>
            <person name="Zwiers L.-H.L."/>
            <person name="Turgeon B.G."/>
            <person name="Goodwin S.B."/>
            <person name="Spatafora J.W."/>
            <person name="Crous P.W."/>
            <person name="Grigoriev I.V."/>
        </authorList>
    </citation>
    <scope>NUCLEOTIDE SEQUENCE [LARGE SCALE GENOMIC DNA]</scope>
    <source>
        <strain evidence="8 9">CBS 611.86</strain>
    </source>
</reference>
<evidence type="ECO:0000259" key="7">
    <source>
        <dbReference type="Pfam" id="PF20684"/>
    </source>
</evidence>
<organism evidence="8 9">
    <name type="scientific">Massariosphaeria phaeospora</name>
    <dbReference type="NCBI Taxonomy" id="100035"/>
    <lineage>
        <taxon>Eukaryota</taxon>
        <taxon>Fungi</taxon>
        <taxon>Dikarya</taxon>
        <taxon>Ascomycota</taxon>
        <taxon>Pezizomycotina</taxon>
        <taxon>Dothideomycetes</taxon>
        <taxon>Pleosporomycetidae</taxon>
        <taxon>Pleosporales</taxon>
        <taxon>Pleosporales incertae sedis</taxon>
        <taxon>Massariosphaeria</taxon>
    </lineage>
</organism>
<feature type="transmembrane region" description="Helical" evidence="6">
    <location>
        <begin position="49"/>
        <end position="73"/>
    </location>
</feature>
<dbReference type="Pfam" id="PF20684">
    <property type="entry name" value="Fung_rhodopsin"/>
    <property type="match status" value="1"/>
</dbReference>
<feature type="domain" description="Rhodopsin" evidence="7">
    <location>
        <begin position="33"/>
        <end position="261"/>
    </location>
</feature>
<evidence type="ECO:0000256" key="3">
    <source>
        <dbReference type="ARBA" id="ARBA00022989"/>
    </source>
</evidence>
<feature type="transmembrane region" description="Helical" evidence="6">
    <location>
        <begin position="85"/>
        <end position="108"/>
    </location>
</feature>
<feature type="transmembrane region" description="Helical" evidence="6">
    <location>
        <begin position="242"/>
        <end position="260"/>
    </location>
</feature>
<keyword evidence="2 6" id="KW-0812">Transmembrane</keyword>
<comment type="subcellular location">
    <subcellularLocation>
        <location evidence="1">Membrane</location>
        <topology evidence="1">Multi-pass membrane protein</topology>
    </subcellularLocation>
</comment>
<dbReference type="EMBL" id="JAADJZ010000014">
    <property type="protein sequence ID" value="KAF2870106.1"/>
    <property type="molecule type" value="Genomic_DNA"/>
</dbReference>
<evidence type="ECO:0000313" key="8">
    <source>
        <dbReference type="EMBL" id="KAF2870106.1"/>
    </source>
</evidence>
<feature type="transmembrane region" description="Helical" evidence="6">
    <location>
        <begin position="167"/>
        <end position="188"/>
    </location>
</feature>
<dbReference type="InterPro" id="IPR052337">
    <property type="entry name" value="SAT4-like"/>
</dbReference>
<dbReference type="PANTHER" id="PTHR33048">
    <property type="entry name" value="PTH11-LIKE INTEGRAL MEMBRANE PROTEIN (AFU_ORTHOLOGUE AFUA_5G11245)"/>
    <property type="match status" value="1"/>
</dbReference>
<proteinExistence type="inferred from homology"/>
<comment type="similarity">
    <text evidence="5">Belongs to the SAT4 family.</text>
</comment>
<dbReference type="AlphaFoldDB" id="A0A7C8I5Y9"/>
<keyword evidence="4 6" id="KW-0472">Membrane</keyword>
<feature type="transmembrane region" description="Helical" evidence="6">
    <location>
        <begin position="120"/>
        <end position="138"/>
    </location>
</feature>
<evidence type="ECO:0000256" key="1">
    <source>
        <dbReference type="ARBA" id="ARBA00004141"/>
    </source>
</evidence>
<dbReference type="InterPro" id="IPR049326">
    <property type="entry name" value="Rhodopsin_dom_fungi"/>
</dbReference>
<dbReference type="OrthoDB" id="444631at2759"/>
<dbReference type="GO" id="GO:0016020">
    <property type="term" value="C:membrane"/>
    <property type="evidence" value="ECO:0007669"/>
    <property type="project" value="UniProtKB-SubCell"/>
</dbReference>
<feature type="transmembrane region" description="Helical" evidence="6">
    <location>
        <begin position="200"/>
        <end position="222"/>
    </location>
</feature>
<keyword evidence="3 6" id="KW-1133">Transmembrane helix</keyword>
<gene>
    <name evidence="8" type="ORF">BDV95DRAFT_608128</name>
</gene>